<evidence type="ECO:0000256" key="7">
    <source>
        <dbReference type="ARBA" id="ARBA00022763"/>
    </source>
</evidence>
<evidence type="ECO:0000256" key="5">
    <source>
        <dbReference type="ARBA" id="ARBA00022723"/>
    </source>
</evidence>
<dbReference type="OMA" id="IMAYRSN"/>
<evidence type="ECO:0000256" key="10">
    <source>
        <dbReference type="ARBA" id="ARBA00023172"/>
    </source>
</evidence>
<dbReference type="InterPro" id="IPR042530">
    <property type="entry name" value="EME1/EME2_C"/>
</dbReference>
<comment type="similarity">
    <text evidence="3">Belongs to the EME1/MMS4 family.</text>
</comment>
<evidence type="ECO:0008006" key="17">
    <source>
        <dbReference type="Google" id="ProtNLM"/>
    </source>
</evidence>
<dbReference type="GO" id="GO:0048476">
    <property type="term" value="C:Holliday junction resolvase complex"/>
    <property type="evidence" value="ECO:0007669"/>
    <property type="project" value="InterPro"/>
</dbReference>
<dbReference type="GO" id="GO:0046872">
    <property type="term" value="F:metal ion binding"/>
    <property type="evidence" value="ECO:0007669"/>
    <property type="project" value="UniProtKB-KW"/>
</dbReference>
<dbReference type="GO" id="GO:0005634">
    <property type="term" value="C:nucleus"/>
    <property type="evidence" value="ECO:0007669"/>
    <property type="project" value="UniProtKB-SubCell"/>
</dbReference>
<gene>
    <name evidence="14" type="ORF">CAPTEDRAFT_98058</name>
</gene>
<dbReference type="PANTHER" id="PTHR21077:SF5">
    <property type="entry name" value="CROSSOVER JUNCTION ENDONUCLEASE MMS4"/>
    <property type="match status" value="1"/>
</dbReference>
<dbReference type="GO" id="GO:0006302">
    <property type="term" value="P:double-strand break repair"/>
    <property type="evidence" value="ECO:0007669"/>
    <property type="project" value="TreeGrafter"/>
</dbReference>
<dbReference type="Gene3D" id="1.10.150.670">
    <property type="entry name" value="Crossover junction endonuclease EME1, DNA-binding domain"/>
    <property type="match status" value="1"/>
</dbReference>
<evidence type="ECO:0000256" key="11">
    <source>
        <dbReference type="ARBA" id="ARBA00023204"/>
    </source>
</evidence>
<evidence type="ECO:0000256" key="6">
    <source>
        <dbReference type="ARBA" id="ARBA00022759"/>
    </source>
</evidence>
<evidence type="ECO:0000313" key="16">
    <source>
        <dbReference type="Proteomes" id="UP000014760"/>
    </source>
</evidence>
<dbReference type="Pfam" id="PF21292">
    <property type="entry name" value="EME1-MUS81_C"/>
    <property type="match status" value="1"/>
</dbReference>
<dbReference type="PANTHER" id="PTHR21077">
    <property type="entry name" value="EME1 PROTEIN"/>
    <property type="match status" value="1"/>
</dbReference>
<dbReference type="HOGENOM" id="CLU_2365559_0_0_1"/>
<dbReference type="STRING" id="283909.R7UL09"/>
<dbReference type="GO" id="GO:0000712">
    <property type="term" value="P:resolution of meiotic recombination intermediates"/>
    <property type="evidence" value="ECO:0007669"/>
    <property type="project" value="TreeGrafter"/>
</dbReference>
<dbReference type="GO" id="GO:0008821">
    <property type="term" value="F:crossover junction DNA endonuclease activity"/>
    <property type="evidence" value="ECO:0007669"/>
    <property type="project" value="TreeGrafter"/>
</dbReference>
<dbReference type="Proteomes" id="UP000014760">
    <property type="component" value="Unassembled WGS sequence"/>
</dbReference>
<evidence type="ECO:0000313" key="14">
    <source>
        <dbReference type="EMBL" id="ELU07229.1"/>
    </source>
</evidence>
<keyword evidence="5" id="KW-0479">Metal-binding</keyword>
<keyword evidence="6" id="KW-0255">Endonuclease</keyword>
<evidence type="ECO:0000256" key="12">
    <source>
        <dbReference type="ARBA" id="ARBA00023242"/>
    </source>
</evidence>
<comment type="subcellular location">
    <subcellularLocation>
        <location evidence="2">Nucleus</location>
    </subcellularLocation>
</comment>
<dbReference type="EMBL" id="KB300094">
    <property type="protein sequence ID" value="ELU07229.1"/>
    <property type="molecule type" value="Genomic_DNA"/>
</dbReference>
<sequence>MDVSGSSKVTKEGRGLLSLWRQHIQQFRNVTAEVANAIIAEYPSPRDLYQAYLSCENQNKAEQLLQDIVVRRGAGVIATNRRIGKELSRKIYLLMTSCDPDLIIK</sequence>
<accession>R7UL09</accession>
<protein>
    <recommendedName>
        <fullName evidence="17">Crossover junction endonuclease EME1</fullName>
    </recommendedName>
</protein>
<evidence type="ECO:0000256" key="9">
    <source>
        <dbReference type="ARBA" id="ARBA00022842"/>
    </source>
</evidence>
<dbReference type="GO" id="GO:0031573">
    <property type="term" value="P:mitotic intra-S DNA damage checkpoint signaling"/>
    <property type="evidence" value="ECO:0007669"/>
    <property type="project" value="TreeGrafter"/>
</dbReference>
<dbReference type="AlphaFoldDB" id="R7UL09"/>
<keyword evidence="4" id="KW-0540">Nuclease</keyword>
<evidence type="ECO:0000256" key="1">
    <source>
        <dbReference type="ARBA" id="ARBA00001946"/>
    </source>
</evidence>
<reference evidence="15" key="3">
    <citation type="submission" date="2015-06" db="UniProtKB">
        <authorList>
            <consortium name="EnsemblMetazoa"/>
        </authorList>
    </citation>
    <scope>IDENTIFICATION</scope>
</reference>
<evidence type="ECO:0000313" key="15">
    <source>
        <dbReference type="EnsemblMetazoa" id="CapteP98058"/>
    </source>
</evidence>
<reference evidence="14 16" key="2">
    <citation type="journal article" date="2013" name="Nature">
        <title>Insights into bilaterian evolution from three spiralian genomes.</title>
        <authorList>
            <person name="Simakov O."/>
            <person name="Marletaz F."/>
            <person name="Cho S.J."/>
            <person name="Edsinger-Gonzales E."/>
            <person name="Havlak P."/>
            <person name="Hellsten U."/>
            <person name="Kuo D.H."/>
            <person name="Larsson T."/>
            <person name="Lv J."/>
            <person name="Arendt D."/>
            <person name="Savage R."/>
            <person name="Osoegawa K."/>
            <person name="de Jong P."/>
            <person name="Grimwood J."/>
            <person name="Chapman J.A."/>
            <person name="Shapiro H."/>
            <person name="Aerts A."/>
            <person name="Otillar R.P."/>
            <person name="Terry A.Y."/>
            <person name="Boore J.L."/>
            <person name="Grigoriev I.V."/>
            <person name="Lindberg D.R."/>
            <person name="Seaver E.C."/>
            <person name="Weisblat D.A."/>
            <person name="Putnam N.H."/>
            <person name="Rokhsar D.S."/>
        </authorList>
    </citation>
    <scope>NUCLEOTIDE SEQUENCE</scope>
    <source>
        <strain evidence="14 16">I ESC-2004</strain>
    </source>
</reference>
<dbReference type="EMBL" id="AMQN01001147">
    <property type="status" value="NOT_ANNOTATED_CDS"/>
    <property type="molecule type" value="Genomic_DNA"/>
</dbReference>
<keyword evidence="8" id="KW-0378">Hydrolase</keyword>
<reference evidence="16" key="1">
    <citation type="submission" date="2012-12" db="EMBL/GenBank/DDBJ databases">
        <authorList>
            <person name="Hellsten U."/>
            <person name="Grimwood J."/>
            <person name="Chapman J.A."/>
            <person name="Shapiro H."/>
            <person name="Aerts A."/>
            <person name="Otillar R.P."/>
            <person name="Terry A.Y."/>
            <person name="Boore J.L."/>
            <person name="Simakov O."/>
            <person name="Marletaz F."/>
            <person name="Cho S.-J."/>
            <person name="Edsinger-Gonzales E."/>
            <person name="Havlak P."/>
            <person name="Kuo D.-H."/>
            <person name="Larsson T."/>
            <person name="Lv J."/>
            <person name="Arendt D."/>
            <person name="Savage R."/>
            <person name="Osoegawa K."/>
            <person name="de Jong P."/>
            <person name="Lindberg D.R."/>
            <person name="Seaver E.C."/>
            <person name="Weisblat D.A."/>
            <person name="Putnam N.H."/>
            <person name="Grigoriev I.V."/>
            <person name="Rokhsar D.S."/>
        </authorList>
    </citation>
    <scope>NUCLEOTIDE SEQUENCE</scope>
    <source>
        <strain evidence="16">I ESC-2004</strain>
    </source>
</reference>
<keyword evidence="7" id="KW-0227">DNA damage</keyword>
<organism evidence="14">
    <name type="scientific">Capitella teleta</name>
    <name type="common">Polychaete worm</name>
    <dbReference type="NCBI Taxonomy" id="283909"/>
    <lineage>
        <taxon>Eukaryota</taxon>
        <taxon>Metazoa</taxon>
        <taxon>Spiralia</taxon>
        <taxon>Lophotrochozoa</taxon>
        <taxon>Annelida</taxon>
        <taxon>Polychaeta</taxon>
        <taxon>Sedentaria</taxon>
        <taxon>Scolecida</taxon>
        <taxon>Capitellidae</taxon>
        <taxon>Capitella</taxon>
    </lineage>
</organism>
<evidence type="ECO:0000256" key="8">
    <source>
        <dbReference type="ARBA" id="ARBA00022801"/>
    </source>
</evidence>
<dbReference type="GO" id="GO:0031297">
    <property type="term" value="P:replication fork processing"/>
    <property type="evidence" value="ECO:0007669"/>
    <property type="project" value="TreeGrafter"/>
</dbReference>
<keyword evidence="12" id="KW-0539">Nucleus</keyword>
<dbReference type="InterPro" id="IPR033310">
    <property type="entry name" value="Mms4/EME1/EME2"/>
</dbReference>
<keyword evidence="13" id="KW-0469">Meiosis</keyword>
<proteinExistence type="inferred from homology"/>
<keyword evidence="9" id="KW-0460">Magnesium</keyword>
<evidence type="ECO:0000256" key="2">
    <source>
        <dbReference type="ARBA" id="ARBA00004123"/>
    </source>
</evidence>
<keyword evidence="16" id="KW-1185">Reference proteome</keyword>
<evidence type="ECO:0000256" key="3">
    <source>
        <dbReference type="ARBA" id="ARBA00005313"/>
    </source>
</evidence>
<dbReference type="OrthoDB" id="343092at2759"/>
<comment type="cofactor">
    <cofactor evidence="1">
        <name>Mg(2+)</name>
        <dbReference type="ChEBI" id="CHEBI:18420"/>
    </cofactor>
</comment>
<dbReference type="EnsemblMetazoa" id="CapteT98058">
    <property type="protein sequence ID" value="CapteP98058"/>
    <property type="gene ID" value="CapteG98058"/>
</dbReference>
<evidence type="ECO:0000256" key="13">
    <source>
        <dbReference type="ARBA" id="ARBA00023254"/>
    </source>
</evidence>
<keyword evidence="10" id="KW-0233">DNA recombination</keyword>
<dbReference type="FunFam" id="1.10.150.670:FF:000002">
    <property type="entry name" value="Crossover junction endonuclease EME1"/>
    <property type="match status" value="1"/>
</dbReference>
<keyword evidence="11" id="KW-0234">DNA repair</keyword>
<evidence type="ECO:0000256" key="4">
    <source>
        <dbReference type="ARBA" id="ARBA00022722"/>
    </source>
</evidence>
<name>R7UL09_CAPTE</name>